<feature type="compositionally biased region" description="Polar residues" evidence="1">
    <location>
        <begin position="98"/>
        <end position="113"/>
    </location>
</feature>
<organism evidence="2 3">
    <name type="scientific">Saxophila tyrrhenica</name>
    <dbReference type="NCBI Taxonomy" id="1690608"/>
    <lineage>
        <taxon>Eukaryota</taxon>
        <taxon>Fungi</taxon>
        <taxon>Dikarya</taxon>
        <taxon>Ascomycota</taxon>
        <taxon>Pezizomycotina</taxon>
        <taxon>Dothideomycetes</taxon>
        <taxon>Dothideomycetidae</taxon>
        <taxon>Mycosphaerellales</taxon>
        <taxon>Extremaceae</taxon>
        <taxon>Saxophila</taxon>
    </lineage>
</organism>
<feature type="region of interest" description="Disordered" evidence="1">
    <location>
        <begin position="1"/>
        <end position="49"/>
    </location>
</feature>
<dbReference type="EMBL" id="JAVRRT010000007">
    <property type="protein sequence ID" value="KAK5170122.1"/>
    <property type="molecule type" value="Genomic_DNA"/>
</dbReference>
<feature type="compositionally biased region" description="Pro residues" evidence="1">
    <location>
        <begin position="137"/>
        <end position="156"/>
    </location>
</feature>
<feature type="region of interest" description="Disordered" evidence="1">
    <location>
        <begin position="91"/>
        <end position="177"/>
    </location>
</feature>
<evidence type="ECO:0000313" key="2">
    <source>
        <dbReference type="EMBL" id="KAK5170122.1"/>
    </source>
</evidence>
<dbReference type="AlphaFoldDB" id="A0AAV9PDD0"/>
<feature type="region of interest" description="Disordered" evidence="1">
    <location>
        <begin position="246"/>
        <end position="268"/>
    </location>
</feature>
<feature type="compositionally biased region" description="Low complexity" evidence="1">
    <location>
        <begin position="32"/>
        <end position="49"/>
    </location>
</feature>
<evidence type="ECO:0000313" key="3">
    <source>
        <dbReference type="Proteomes" id="UP001337655"/>
    </source>
</evidence>
<dbReference type="RefSeq" id="XP_064659320.1">
    <property type="nucleotide sequence ID" value="XM_064801959.1"/>
</dbReference>
<dbReference type="GeneID" id="89926051"/>
<sequence>MQKPKVDFFTNREALDARHTSPPSASFPPTPSYSAGTPQTVASVPSTPTPTNGLQFVHTTGEHFESPSPARTVPRFGMMGLGAPLGDNHVGQDVLTWDGQSPQAPLEHQSCTGFKQPDSAPPQTPMSLAPPNQSYPYIPPPDPYFQPPDFQPPDFAPPTQSLSQLTLPSHPDPNPSTLDFDKMMADYFSYQFPSAICQNCGMNGCTCRNCPAVMQSFESGSWAQCCSRKHVKYAAQIPMTGTAAPAGSVEVGQGQGGGEMQGAVDPASTTQNMQVDELGMMEGTEPMDLSEFLLDDLQEQPPSGGCCCGD</sequence>
<protein>
    <submittedName>
        <fullName evidence="2">Uncharacterized protein</fullName>
    </submittedName>
</protein>
<comment type="caution">
    <text evidence="2">The sequence shown here is derived from an EMBL/GenBank/DDBJ whole genome shotgun (WGS) entry which is preliminary data.</text>
</comment>
<evidence type="ECO:0000256" key="1">
    <source>
        <dbReference type="SAM" id="MobiDB-lite"/>
    </source>
</evidence>
<reference evidence="2 3" key="1">
    <citation type="submission" date="2023-08" db="EMBL/GenBank/DDBJ databases">
        <title>Black Yeasts Isolated from many extreme environments.</title>
        <authorList>
            <person name="Coleine C."/>
            <person name="Stajich J.E."/>
            <person name="Selbmann L."/>
        </authorList>
    </citation>
    <scope>NUCLEOTIDE SEQUENCE [LARGE SCALE GENOMIC DNA]</scope>
    <source>
        <strain evidence="2 3">CCFEE 5935</strain>
    </source>
</reference>
<accession>A0AAV9PDD0</accession>
<gene>
    <name evidence="2" type="ORF">LTR77_004706</name>
</gene>
<dbReference type="Proteomes" id="UP001337655">
    <property type="component" value="Unassembled WGS sequence"/>
</dbReference>
<keyword evidence="3" id="KW-1185">Reference proteome</keyword>
<proteinExistence type="predicted"/>
<name>A0AAV9PDD0_9PEZI</name>